<dbReference type="InterPro" id="IPR027417">
    <property type="entry name" value="P-loop_NTPase"/>
</dbReference>
<dbReference type="PANTHER" id="PTHR10704">
    <property type="entry name" value="CARBOHYDRATE SULFOTRANSFERASE"/>
    <property type="match status" value="1"/>
</dbReference>
<organism evidence="3 4">
    <name type="scientific">Gryllus longicercus</name>
    <dbReference type="NCBI Taxonomy" id="2509291"/>
    <lineage>
        <taxon>Eukaryota</taxon>
        <taxon>Metazoa</taxon>
        <taxon>Ecdysozoa</taxon>
        <taxon>Arthropoda</taxon>
        <taxon>Hexapoda</taxon>
        <taxon>Insecta</taxon>
        <taxon>Pterygota</taxon>
        <taxon>Neoptera</taxon>
        <taxon>Polyneoptera</taxon>
        <taxon>Orthoptera</taxon>
        <taxon>Ensifera</taxon>
        <taxon>Gryllidea</taxon>
        <taxon>Grylloidea</taxon>
        <taxon>Gryllidae</taxon>
        <taxon>Gryllinae</taxon>
        <taxon>Gryllus</taxon>
    </lineage>
</organism>
<dbReference type="InterPro" id="IPR000863">
    <property type="entry name" value="Sulfotransferase_dom"/>
</dbReference>
<accession>A0AAN9ZAI4</accession>
<evidence type="ECO:0000259" key="2">
    <source>
        <dbReference type="Pfam" id="PF00685"/>
    </source>
</evidence>
<dbReference type="Pfam" id="PF00685">
    <property type="entry name" value="Sulfotransfer_1"/>
    <property type="match status" value="1"/>
</dbReference>
<feature type="chain" id="PRO_5043008774" description="Sulfotransferase domain-containing protein" evidence="1">
    <location>
        <begin position="24"/>
        <end position="419"/>
    </location>
</feature>
<dbReference type="AlphaFoldDB" id="A0AAN9ZAI4"/>
<name>A0AAN9ZAI4_9ORTH</name>
<sequence>MTRRLSACRALLIGAACLIMLLASHRLAGSASMQRVAGPLLELDHPVPTNHGNWSNNELEQDDSSIAIPFVNRTREIQDVISEQRLLIAQEMEGYNYPDGQHNITAKSLQDLAPESGGQPIRTLVATTWRSGSTFLGDVLNSHPANFYHYEPLLDYEIMQIREEPLASEAVSKLKALLHCNYTGLDRYLTYGQYHIELFAHNTRLWAQCQEHRDLCWSPDFLSPFCRLFPFQSMKVVRLRLKLVEEFLKDPSLNVRVLLLVRDPRGTVQSRKHRVWCPNHPDCAEPALLCSDLVADYSAAVELNAKYPNRFRVVRYEDLSVEPYTGVQDLFDFFGLDFHPSVQQFLDTHTKVDVGGVSSTYRNSKSAPFHWRQDLSHQEVRNIQRVCWPAMERWGYLLAANSTHQHDFNPLGSFSLTLT</sequence>
<comment type="caution">
    <text evidence="3">The sequence shown here is derived from an EMBL/GenBank/DDBJ whole genome shotgun (WGS) entry which is preliminary data.</text>
</comment>
<keyword evidence="4" id="KW-1185">Reference proteome</keyword>
<dbReference type="FunFam" id="3.40.50.300:FF:001931">
    <property type="entry name" value="Blast:Carbohydrate sulfotransferase 4"/>
    <property type="match status" value="1"/>
</dbReference>
<evidence type="ECO:0000313" key="4">
    <source>
        <dbReference type="Proteomes" id="UP001378592"/>
    </source>
</evidence>
<dbReference type="Proteomes" id="UP001378592">
    <property type="component" value="Unassembled WGS sequence"/>
</dbReference>
<protein>
    <recommendedName>
        <fullName evidence="2">Sulfotransferase domain-containing protein</fullName>
    </recommendedName>
</protein>
<feature type="signal peptide" evidence="1">
    <location>
        <begin position="1"/>
        <end position="23"/>
    </location>
</feature>
<dbReference type="EMBL" id="JAZDUA010000091">
    <property type="protein sequence ID" value="KAK7868559.1"/>
    <property type="molecule type" value="Genomic_DNA"/>
</dbReference>
<dbReference type="PANTHER" id="PTHR10704:SF44">
    <property type="entry name" value="LD35051P-RELATED"/>
    <property type="match status" value="1"/>
</dbReference>
<dbReference type="Gene3D" id="3.40.50.300">
    <property type="entry name" value="P-loop containing nucleotide triphosphate hydrolases"/>
    <property type="match status" value="1"/>
</dbReference>
<proteinExistence type="predicted"/>
<keyword evidence="1" id="KW-0732">Signal</keyword>
<dbReference type="SUPFAM" id="SSF52540">
    <property type="entry name" value="P-loop containing nucleoside triphosphate hydrolases"/>
    <property type="match status" value="1"/>
</dbReference>
<evidence type="ECO:0000256" key="1">
    <source>
        <dbReference type="SAM" id="SignalP"/>
    </source>
</evidence>
<dbReference type="GO" id="GO:0001517">
    <property type="term" value="F:N-acetylglucosamine 6-O-sulfotransferase activity"/>
    <property type="evidence" value="ECO:0007669"/>
    <property type="project" value="TreeGrafter"/>
</dbReference>
<evidence type="ECO:0000313" key="3">
    <source>
        <dbReference type="EMBL" id="KAK7868559.1"/>
    </source>
</evidence>
<dbReference type="GO" id="GO:0006044">
    <property type="term" value="P:N-acetylglucosamine metabolic process"/>
    <property type="evidence" value="ECO:0007669"/>
    <property type="project" value="TreeGrafter"/>
</dbReference>
<reference evidence="3 4" key="1">
    <citation type="submission" date="2024-03" db="EMBL/GenBank/DDBJ databases">
        <title>The genome assembly and annotation of the cricket Gryllus longicercus Weissman &amp; Gray.</title>
        <authorList>
            <person name="Szrajer S."/>
            <person name="Gray D."/>
            <person name="Ylla G."/>
        </authorList>
    </citation>
    <scope>NUCLEOTIDE SEQUENCE [LARGE SCALE GENOMIC DNA]</scope>
    <source>
        <strain evidence="3">DAG 2021-001</strain>
        <tissue evidence="3">Whole body minus gut</tissue>
    </source>
</reference>
<dbReference type="GO" id="GO:0006790">
    <property type="term" value="P:sulfur compound metabolic process"/>
    <property type="evidence" value="ECO:0007669"/>
    <property type="project" value="TreeGrafter"/>
</dbReference>
<gene>
    <name evidence="3" type="ORF">R5R35_009456</name>
</gene>
<dbReference type="InterPro" id="IPR051135">
    <property type="entry name" value="Gal/GlcNAc/GalNAc_ST"/>
</dbReference>
<feature type="domain" description="Sulfotransferase" evidence="2">
    <location>
        <begin position="122"/>
        <end position="394"/>
    </location>
</feature>